<organism evidence="1 2">
    <name type="scientific">Rhododendron molle</name>
    <name type="common">Chinese azalea</name>
    <name type="synonym">Azalea mollis</name>
    <dbReference type="NCBI Taxonomy" id="49168"/>
    <lineage>
        <taxon>Eukaryota</taxon>
        <taxon>Viridiplantae</taxon>
        <taxon>Streptophyta</taxon>
        <taxon>Embryophyta</taxon>
        <taxon>Tracheophyta</taxon>
        <taxon>Spermatophyta</taxon>
        <taxon>Magnoliopsida</taxon>
        <taxon>eudicotyledons</taxon>
        <taxon>Gunneridae</taxon>
        <taxon>Pentapetalae</taxon>
        <taxon>asterids</taxon>
        <taxon>Ericales</taxon>
        <taxon>Ericaceae</taxon>
        <taxon>Ericoideae</taxon>
        <taxon>Rhodoreae</taxon>
        <taxon>Rhododendron</taxon>
    </lineage>
</organism>
<evidence type="ECO:0000313" key="1">
    <source>
        <dbReference type="EMBL" id="KAI8557665.1"/>
    </source>
</evidence>
<reference evidence="1" key="1">
    <citation type="submission" date="2022-02" db="EMBL/GenBank/DDBJ databases">
        <title>Plant Genome Project.</title>
        <authorList>
            <person name="Zhang R.-G."/>
        </authorList>
    </citation>
    <scope>NUCLEOTIDE SEQUENCE</scope>
    <source>
        <strain evidence="1">AT1</strain>
    </source>
</reference>
<dbReference type="Proteomes" id="UP001062846">
    <property type="component" value="Chromosome 4"/>
</dbReference>
<comment type="caution">
    <text evidence="1">The sequence shown here is derived from an EMBL/GenBank/DDBJ whole genome shotgun (WGS) entry which is preliminary data.</text>
</comment>
<proteinExistence type="predicted"/>
<dbReference type="EMBL" id="CM046391">
    <property type="protein sequence ID" value="KAI8557665.1"/>
    <property type="molecule type" value="Genomic_DNA"/>
</dbReference>
<gene>
    <name evidence="1" type="ORF">RHMOL_Rhmol04G0028000</name>
</gene>
<protein>
    <submittedName>
        <fullName evidence="1">Uncharacterized protein</fullName>
    </submittedName>
</protein>
<name>A0ACC0NWS6_RHOML</name>
<accession>A0ACC0NWS6</accession>
<evidence type="ECO:0000313" key="2">
    <source>
        <dbReference type="Proteomes" id="UP001062846"/>
    </source>
</evidence>
<sequence>MIPTNISETGALKWKNAIVGCFVDKRLSYFQVRSWAQRVWKTDDEDVVTLDNGFFVFNFRDTETLDSILENGPYFCGDKHIAIKKWHRGMHLTKGAFSSVPVWVKLYNVPLESWTEDGLSYIASYISNPLYLDDFTQNHSRLTFARVCIEVEAAKEIPKSFVVNLGYGEPYEIRVEVWKAKEPVGQEVPVAQERIFKERVGNEDKAWEQVKRKKDHRSPPSMPLVTSSPCHSGASSNCFDVLKSCDTNDYSCSRASKKQEVPVVSRRSTRFREPPRIPLEGDFVGPWHDPNPLVGESSSSRGENKRKLHEKIKMLKASRA</sequence>
<keyword evidence="2" id="KW-1185">Reference proteome</keyword>